<dbReference type="InterPro" id="IPR039420">
    <property type="entry name" value="WalR-like"/>
</dbReference>
<dbReference type="GO" id="GO:0006355">
    <property type="term" value="P:regulation of DNA-templated transcription"/>
    <property type="evidence" value="ECO:0007669"/>
    <property type="project" value="InterPro"/>
</dbReference>
<dbReference type="PANTHER" id="PTHR43214">
    <property type="entry name" value="TWO-COMPONENT RESPONSE REGULATOR"/>
    <property type="match status" value="1"/>
</dbReference>
<dbReference type="CDD" id="cd06170">
    <property type="entry name" value="LuxR_C_like"/>
    <property type="match status" value="1"/>
</dbReference>
<dbReference type="PROSITE" id="PS50110">
    <property type="entry name" value="RESPONSE_REGULATORY"/>
    <property type="match status" value="1"/>
</dbReference>
<dbReference type="InterPro" id="IPR058245">
    <property type="entry name" value="NreC/VraR/RcsB-like_REC"/>
</dbReference>
<dbReference type="Pfam" id="PF00196">
    <property type="entry name" value="GerE"/>
    <property type="match status" value="1"/>
</dbReference>
<dbReference type="Proteomes" id="UP000094936">
    <property type="component" value="Unassembled WGS sequence"/>
</dbReference>
<dbReference type="SUPFAM" id="SSF52172">
    <property type="entry name" value="CheY-like"/>
    <property type="match status" value="1"/>
</dbReference>
<evidence type="ECO:0000256" key="3">
    <source>
        <dbReference type="PROSITE-ProRule" id="PRU00169"/>
    </source>
</evidence>
<feature type="domain" description="HTH luxR-type" evidence="4">
    <location>
        <begin position="142"/>
        <end position="207"/>
    </location>
</feature>
<evidence type="ECO:0000259" key="5">
    <source>
        <dbReference type="PROSITE" id="PS50110"/>
    </source>
</evidence>
<comment type="caution">
    <text evidence="6">The sequence shown here is derived from an EMBL/GenBank/DDBJ whole genome shotgun (WGS) entry which is preliminary data.</text>
</comment>
<sequence length="209" mass="23220">MIRILLADNHTLFQESFIDQLERYHHFSVVGSSTDGDITIKKALSLTPNILLTDVTLPGVDILNTITRLHQQLPNLKIVILTRLDDASLADTLMNAGASGYLLKSWPMSKISDTLIHITKGEYLDTPFGSASAEKSDDRKETNTYPSRLSARETEILRLIAAGQSNKSIAGSLKISIRTVETHRFRMKKKLGVKSIIECVQFALKNNIA</sequence>
<dbReference type="PROSITE" id="PS00622">
    <property type="entry name" value="HTH_LUXR_1"/>
    <property type="match status" value="1"/>
</dbReference>
<dbReference type="PRINTS" id="PR00038">
    <property type="entry name" value="HTHLUXR"/>
</dbReference>
<keyword evidence="2" id="KW-0238">DNA-binding</keyword>
<dbReference type="GO" id="GO:0003677">
    <property type="term" value="F:DNA binding"/>
    <property type="evidence" value="ECO:0007669"/>
    <property type="project" value="UniProtKB-KW"/>
</dbReference>
<feature type="domain" description="Response regulatory" evidence="5">
    <location>
        <begin position="3"/>
        <end position="119"/>
    </location>
</feature>
<dbReference type="PANTHER" id="PTHR43214:SF17">
    <property type="entry name" value="TRANSCRIPTIONAL REGULATORY PROTEIN RCSB"/>
    <property type="match status" value="1"/>
</dbReference>
<dbReference type="Gene3D" id="3.40.50.2300">
    <property type="match status" value="1"/>
</dbReference>
<dbReference type="Pfam" id="PF00072">
    <property type="entry name" value="Response_reg"/>
    <property type="match status" value="1"/>
</dbReference>
<evidence type="ECO:0000256" key="1">
    <source>
        <dbReference type="ARBA" id="ARBA00022553"/>
    </source>
</evidence>
<dbReference type="SMART" id="SM00448">
    <property type="entry name" value="REC"/>
    <property type="match status" value="1"/>
</dbReference>
<gene>
    <name evidence="6" type="ORF">A8L45_18185</name>
</gene>
<dbReference type="InterPro" id="IPR000792">
    <property type="entry name" value="Tscrpt_reg_LuxR_C"/>
</dbReference>
<proteinExistence type="predicted"/>
<protein>
    <recommendedName>
        <fullName evidence="8">DNA-binding response regulator</fullName>
    </recommendedName>
</protein>
<dbReference type="RefSeq" id="WP_068904786.1">
    <property type="nucleotide sequence ID" value="NZ_JBHUIF010000009.1"/>
</dbReference>
<evidence type="ECO:0000313" key="6">
    <source>
        <dbReference type="EMBL" id="ODA31105.1"/>
    </source>
</evidence>
<dbReference type="InterPro" id="IPR016032">
    <property type="entry name" value="Sig_transdc_resp-reg_C-effctor"/>
</dbReference>
<evidence type="ECO:0000259" key="4">
    <source>
        <dbReference type="PROSITE" id="PS50043"/>
    </source>
</evidence>
<evidence type="ECO:0008006" key="8">
    <source>
        <dbReference type="Google" id="ProtNLM"/>
    </source>
</evidence>
<dbReference type="OrthoDB" id="9796655at2"/>
<dbReference type="GO" id="GO:0000160">
    <property type="term" value="P:phosphorelay signal transduction system"/>
    <property type="evidence" value="ECO:0007669"/>
    <property type="project" value="InterPro"/>
</dbReference>
<keyword evidence="1 3" id="KW-0597">Phosphoprotein</keyword>
<name>A0A1C3ED09_9GAMM</name>
<reference evidence="6 7" key="1">
    <citation type="submission" date="2016-05" db="EMBL/GenBank/DDBJ databases">
        <title>Genomic Taxonomy of the Vibrionaceae.</title>
        <authorList>
            <person name="Gomez-Gil B."/>
            <person name="Enciso-Ibarra J."/>
        </authorList>
    </citation>
    <scope>NUCLEOTIDE SEQUENCE [LARGE SCALE GENOMIC DNA]</scope>
    <source>
        <strain evidence="6 7">CAIM 1920</strain>
    </source>
</reference>
<evidence type="ECO:0000256" key="2">
    <source>
        <dbReference type="ARBA" id="ARBA00023125"/>
    </source>
</evidence>
<dbReference type="CDD" id="cd17535">
    <property type="entry name" value="REC_NarL-like"/>
    <property type="match status" value="1"/>
</dbReference>
<dbReference type="InterPro" id="IPR001789">
    <property type="entry name" value="Sig_transdc_resp-reg_receiver"/>
</dbReference>
<organism evidence="6 7">
    <name type="scientific">Veronia pacifica</name>
    <dbReference type="NCBI Taxonomy" id="1080227"/>
    <lineage>
        <taxon>Bacteria</taxon>
        <taxon>Pseudomonadati</taxon>
        <taxon>Pseudomonadota</taxon>
        <taxon>Gammaproteobacteria</taxon>
        <taxon>Vibrionales</taxon>
        <taxon>Vibrionaceae</taxon>
        <taxon>Veronia</taxon>
    </lineage>
</organism>
<dbReference type="STRING" id="1080227.A8L45_18185"/>
<dbReference type="SMART" id="SM00421">
    <property type="entry name" value="HTH_LUXR"/>
    <property type="match status" value="1"/>
</dbReference>
<feature type="modified residue" description="4-aspartylphosphate" evidence="3">
    <location>
        <position position="54"/>
    </location>
</feature>
<keyword evidence="7" id="KW-1185">Reference proteome</keyword>
<dbReference type="EMBL" id="LYBM01000041">
    <property type="protein sequence ID" value="ODA31105.1"/>
    <property type="molecule type" value="Genomic_DNA"/>
</dbReference>
<accession>A0A1C3ED09</accession>
<dbReference type="AlphaFoldDB" id="A0A1C3ED09"/>
<dbReference type="SUPFAM" id="SSF46894">
    <property type="entry name" value="C-terminal effector domain of the bipartite response regulators"/>
    <property type="match status" value="1"/>
</dbReference>
<dbReference type="InterPro" id="IPR011006">
    <property type="entry name" value="CheY-like_superfamily"/>
</dbReference>
<dbReference type="PROSITE" id="PS50043">
    <property type="entry name" value="HTH_LUXR_2"/>
    <property type="match status" value="1"/>
</dbReference>
<evidence type="ECO:0000313" key="7">
    <source>
        <dbReference type="Proteomes" id="UP000094936"/>
    </source>
</evidence>